<evidence type="ECO:0000313" key="1">
    <source>
        <dbReference type="EMBL" id="OYO25222.1"/>
    </source>
</evidence>
<proteinExistence type="predicted"/>
<dbReference type="AlphaFoldDB" id="A0A255HCM0"/>
<comment type="caution">
    <text evidence="1">The sequence shown here is derived from an EMBL/GenBank/DDBJ whole genome shotgun (WGS) entry which is preliminary data.</text>
</comment>
<name>A0A255HCM0_9ACTN</name>
<protein>
    <submittedName>
        <fullName evidence="1">Uncharacterized protein</fullName>
    </submittedName>
</protein>
<keyword evidence="2" id="KW-1185">Reference proteome</keyword>
<organism evidence="1 2">
    <name type="scientific">Enemella dayhoffiae</name>
    <dbReference type="NCBI Taxonomy" id="2016507"/>
    <lineage>
        <taxon>Bacteria</taxon>
        <taxon>Bacillati</taxon>
        <taxon>Actinomycetota</taxon>
        <taxon>Actinomycetes</taxon>
        <taxon>Propionibacteriales</taxon>
        <taxon>Propionibacteriaceae</taxon>
        <taxon>Enemella</taxon>
    </lineage>
</organism>
<dbReference type="Proteomes" id="UP000216311">
    <property type="component" value="Unassembled WGS sequence"/>
</dbReference>
<dbReference type="EMBL" id="NMVQ01000001">
    <property type="protein sequence ID" value="OYO25222.1"/>
    <property type="molecule type" value="Genomic_DNA"/>
</dbReference>
<accession>A0A255HCM0</accession>
<sequence>MHAHHRGQPHAERAECRLAEAQLRDAIRGRTLATVLLNRADGEGVRRDFVLPEPLAAPAQA</sequence>
<dbReference type="OrthoDB" id="4881511at2"/>
<evidence type="ECO:0000313" key="2">
    <source>
        <dbReference type="Proteomes" id="UP000216311"/>
    </source>
</evidence>
<dbReference type="RefSeq" id="WP_094362430.1">
    <property type="nucleotide sequence ID" value="NZ_NMVQ01000001.1"/>
</dbReference>
<gene>
    <name evidence="1" type="ORF">CGZ93_01855</name>
</gene>
<reference evidence="1 2" key="1">
    <citation type="submission" date="2017-07" db="EMBL/GenBank/DDBJ databases">
        <title>Draft whole genome sequences of clinical Proprionibacteriaceae strains.</title>
        <authorList>
            <person name="Bernier A.-M."/>
            <person name="Bernard K."/>
            <person name="Domingo M.-C."/>
        </authorList>
    </citation>
    <scope>NUCLEOTIDE SEQUENCE [LARGE SCALE GENOMIC DNA]</scope>
    <source>
        <strain evidence="1 2">NML 130396</strain>
    </source>
</reference>